<evidence type="ECO:0000313" key="8">
    <source>
        <dbReference type="Proteomes" id="UP000012174"/>
    </source>
</evidence>
<dbReference type="Gene3D" id="1.20.1250.20">
    <property type="entry name" value="MFS general substrate transporter like domains"/>
    <property type="match status" value="1"/>
</dbReference>
<comment type="similarity">
    <text evidence="2">Belongs to the major facilitator superfamily. Proton-dependent oligopeptide transporter (POT/PTR) (TC 2.A.17) family.</text>
</comment>
<dbReference type="GO" id="GO:0016020">
    <property type="term" value="C:membrane"/>
    <property type="evidence" value="ECO:0007669"/>
    <property type="project" value="UniProtKB-SubCell"/>
</dbReference>
<evidence type="ECO:0000256" key="1">
    <source>
        <dbReference type="ARBA" id="ARBA00004141"/>
    </source>
</evidence>
<feature type="transmembrane region" description="Helical" evidence="6">
    <location>
        <begin position="90"/>
        <end position="112"/>
    </location>
</feature>
<keyword evidence="5 6" id="KW-0472">Membrane</keyword>
<protein>
    <submittedName>
        <fullName evidence="7">Putative peptide transporter ptr2-a protein</fullName>
    </submittedName>
</protein>
<dbReference type="HOGENOM" id="CLU_085116_0_0_1"/>
<dbReference type="SUPFAM" id="SSF103473">
    <property type="entry name" value="MFS general substrate transporter"/>
    <property type="match status" value="1"/>
</dbReference>
<feature type="transmembrane region" description="Helical" evidence="6">
    <location>
        <begin position="61"/>
        <end position="78"/>
    </location>
</feature>
<dbReference type="EMBL" id="KB707419">
    <property type="protein sequence ID" value="EMR62568.1"/>
    <property type="molecule type" value="Genomic_DNA"/>
</dbReference>
<dbReference type="Proteomes" id="UP000012174">
    <property type="component" value="Unassembled WGS sequence"/>
</dbReference>
<dbReference type="GO" id="GO:0022857">
    <property type="term" value="F:transmembrane transporter activity"/>
    <property type="evidence" value="ECO:0007669"/>
    <property type="project" value="InterPro"/>
</dbReference>
<dbReference type="OMA" id="DHAKESY"/>
<keyword evidence="4 6" id="KW-1133">Transmembrane helix</keyword>
<feature type="transmembrane region" description="Helical" evidence="6">
    <location>
        <begin position="143"/>
        <end position="163"/>
    </location>
</feature>
<evidence type="ECO:0000256" key="4">
    <source>
        <dbReference type="ARBA" id="ARBA00022989"/>
    </source>
</evidence>
<name>M7SEE6_EUTLA</name>
<feature type="transmembrane region" description="Helical" evidence="6">
    <location>
        <begin position="175"/>
        <end position="194"/>
    </location>
</feature>
<evidence type="ECO:0000313" key="7">
    <source>
        <dbReference type="EMBL" id="EMR62568.1"/>
    </source>
</evidence>
<dbReference type="InterPro" id="IPR000109">
    <property type="entry name" value="POT_fam"/>
</dbReference>
<reference evidence="8" key="1">
    <citation type="journal article" date="2013" name="Genome Announc.">
        <title>Draft genome sequence of the grapevine dieback fungus Eutypa lata UCR-EL1.</title>
        <authorList>
            <person name="Blanco-Ulate B."/>
            <person name="Rolshausen P.E."/>
            <person name="Cantu D."/>
        </authorList>
    </citation>
    <scope>NUCLEOTIDE SEQUENCE [LARGE SCALE GENOMIC DNA]</scope>
    <source>
        <strain evidence="8">UCR-EL1</strain>
    </source>
</reference>
<sequence length="285" mass="31899">MTFDDAWVDEVRRGFKACSVFVWYPIYWLSYNQLNNNLISQAATLELGGVPNDIVNNLDPIALLIFIPICDKLLYPAFRRIGFNFTPIKKITAGFFLGTLSMVVAAIIQHYIYMKSPCRDVNGYGYIEDCAPPDLTVWVQTPAYVLIAFSEIMASITGLEYAFTKAPKNMRGFVTGMFWFAQAFSAAIAQAFVGLSSDPLLVWLYTTVAIISILIPFANARFAQGGIGFWFNFRNLDHEEEALNALPDSVFKGSKNKDTLDIEAVEAAQAEQDKIRHAQGLDKIE</sequence>
<comment type="subcellular location">
    <subcellularLocation>
        <location evidence="1">Membrane</location>
        <topology evidence="1">Multi-pass membrane protein</topology>
    </subcellularLocation>
</comment>
<dbReference type="Pfam" id="PF00854">
    <property type="entry name" value="PTR2"/>
    <property type="match status" value="1"/>
</dbReference>
<evidence type="ECO:0000256" key="3">
    <source>
        <dbReference type="ARBA" id="ARBA00022692"/>
    </source>
</evidence>
<proteinExistence type="inferred from homology"/>
<gene>
    <name evidence="7" type="ORF">UCREL1_10518</name>
</gene>
<feature type="transmembrane region" description="Helical" evidence="6">
    <location>
        <begin position="200"/>
        <end position="218"/>
    </location>
</feature>
<keyword evidence="8" id="KW-1185">Reference proteome</keyword>
<dbReference type="OrthoDB" id="8904098at2759"/>
<accession>M7SEE6</accession>
<evidence type="ECO:0000256" key="5">
    <source>
        <dbReference type="ARBA" id="ARBA00023136"/>
    </source>
</evidence>
<keyword evidence="3 6" id="KW-0812">Transmembrane</keyword>
<dbReference type="KEGG" id="ela:UCREL1_10518"/>
<dbReference type="PANTHER" id="PTHR11654">
    <property type="entry name" value="OLIGOPEPTIDE TRANSPORTER-RELATED"/>
    <property type="match status" value="1"/>
</dbReference>
<dbReference type="eggNOG" id="KOG1237">
    <property type="taxonomic scope" value="Eukaryota"/>
</dbReference>
<dbReference type="InterPro" id="IPR036259">
    <property type="entry name" value="MFS_trans_sf"/>
</dbReference>
<organism evidence="7 8">
    <name type="scientific">Eutypa lata (strain UCR-EL1)</name>
    <name type="common">Grapevine dieback disease fungus</name>
    <name type="synonym">Eutypa armeniacae</name>
    <dbReference type="NCBI Taxonomy" id="1287681"/>
    <lineage>
        <taxon>Eukaryota</taxon>
        <taxon>Fungi</taxon>
        <taxon>Dikarya</taxon>
        <taxon>Ascomycota</taxon>
        <taxon>Pezizomycotina</taxon>
        <taxon>Sordariomycetes</taxon>
        <taxon>Xylariomycetidae</taxon>
        <taxon>Xylariales</taxon>
        <taxon>Diatrypaceae</taxon>
        <taxon>Eutypa</taxon>
    </lineage>
</organism>
<dbReference type="AlphaFoldDB" id="M7SEE6"/>
<evidence type="ECO:0000256" key="6">
    <source>
        <dbReference type="SAM" id="Phobius"/>
    </source>
</evidence>
<evidence type="ECO:0000256" key="2">
    <source>
        <dbReference type="ARBA" id="ARBA00005982"/>
    </source>
</evidence>